<evidence type="ECO:0008006" key="3">
    <source>
        <dbReference type="Google" id="ProtNLM"/>
    </source>
</evidence>
<feature type="signal peptide" evidence="1">
    <location>
        <begin position="1"/>
        <end position="24"/>
    </location>
</feature>
<proteinExistence type="predicted"/>
<feature type="chain" id="PRO_5043918657" description="Lipoprotein" evidence="1">
    <location>
        <begin position="25"/>
        <end position="105"/>
    </location>
</feature>
<protein>
    <recommendedName>
        <fullName evidence="3">Lipoprotein</fullName>
    </recommendedName>
</protein>
<dbReference type="RefSeq" id="WP_339095852.1">
    <property type="nucleotide sequence ID" value="NZ_CP149782.1"/>
</dbReference>
<dbReference type="EMBL" id="CP149782">
    <property type="protein sequence ID" value="WYF44673.1"/>
    <property type="molecule type" value="Genomic_DNA"/>
</dbReference>
<evidence type="ECO:0000313" key="2">
    <source>
        <dbReference type="EMBL" id="WYF44673.1"/>
    </source>
</evidence>
<dbReference type="PROSITE" id="PS51257">
    <property type="entry name" value="PROKAR_LIPOPROTEIN"/>
    <property type="match status" value="1"/>
</dbReference>
<name>A0AAU6Q2S7_9DEIO</name>
<gene>
    <name evidence="2" type="ORF">WDJ50_00740</name>
</gene>
<sequence>MKKIALLTAVAALALGSCAPKYNASTQKPVNELSCVQIKDELTKLASIRSEAESKSGVSKENVAWAILFWPGAVLNEMDNREVIKKVDDRTKELMDGGRTKGCTL</sequence>
<keyword evidence="1" id="KW-0732">Signal</keyword>
<evidence type="ECO:0000256" key="1">
    <source>
        <dbReference type="SAM" id="SignalP"/>
    </source>
</evidence>
<dbReference type="AlphaFoldDB" id="A0AAU6Q2S7"/>
<reference evidence="2" key="1">
    <citation type="submission" date="2024-03" db="EMBL/GenBank/DDBJ databases">
        <title>Deinococcus weizhi sp. nov., isolated from human skin.</title>
        <authorList>
            <person name="Wei Z."/>
            <person name="Tian F."/>
            <person name="Yang C."/>
            <person name="Xin L.T."/>
            <person name="Wen Z.J."/>
            <person name="Lan K.C."/>
            <person name="Yu L."/>
            <person name="Zhe W."/>
            <person name="Dan F.D."/>
            <person name="Jun W."/>
            <person name="Rui Z."/>
            <person name="Yong X.J."/>
            <person name="Ting Y."/>
            <person name="Wei X."/>
            <person name="Xu Z.G."/>
            <person name="Xin Z."/>
            <person name="Dong F.G."/>
            <person name="Ni X.M."/>
            <person name="Zheng M.G."/>
            <person name="Chun Y."/>
            <person name="Qian W.X."/>
        </authorList>
    </citation>
    <scope>NUCLEOTIDE SEQUENCE</scope>
    <source>
        <strain evidence="2">VB142</strain>
    </source>
</reference>
<accession>A0AAU6Q2S7</accession>
<organism evidence="2">
    <name type="scientific">Deinococcus sp. VB142</name>
    <dbReference type="NCBI Taxonomy" id="3112952"/>
    <lineage>
        <taxon>Bacteria</taxon>
        <taxon>Thermotogati</taxon>
        <taxon>Deinococcota</taxon>
        <taxon>Deinococci</taxon>
        <taxon>Deinococcales</taxon>
        <taxon>Deinococcaceae</taxon>
        <taxon>Deinococcus</taxon>
    </lineage>
</organism>